<dbReference type="InterPro" id="IPR001204">
    <property type="entry name" value="Phos_transporter"/>
</dbReference>
<reference evidence="7" key="1">
    <citation type="journal article" date="2019" name="Int. J. Syst. Evol. Microbiol.">
        <title>The Global Catalogue of Microorganisms (GCM) 10K type strain sequencing project: providing services to taxonomists for standard genome sequencing and annotation.</title>
        <authorList>
            <consortium name="The Broad Institute Genomics Platform"/>
            <consortium name="The Broad Institute Genome Sequencing Center for Infectious Disease"/>
            <person name="Wu L."/>
            <person name="Ma J."/>
        </authorList>
    </citation>
    <scope>NUCLEOTIDE SEQUENCE [LARGE SCALE GENOMIC DNA]</scope>
    <source>
        <strain evidence="7">JCM 18324</strain>
    </source>
</reference>
<keyword evidence="4" id="KW-1133">Transmembrane helix</keyword>
<dbReference type="Proteomes" id="UP001501147">
    <property type="component" value="Unassembled WGS sequence"/>
</dbReference>
<dbReference type="Pfam" id="PF01384">
    <property type="entry name" value="PHO4"/>
    <property type="match status" value="1"/>
</dbReference>
<evidence type="ECO:0000256" key="1">
    <source>
        <dbReference type="ARBA" id="ARBA00004141"/>
    </source>
</evidence>
<comment type="caution">
    <text evidence="6">The sequence shown here is derived from an EMBL/GenBank/DDBJ whole genome shotgun (WGS) entry which is preliminary data.</text>
</comment>
<sequence>MKSHAAPLTVVMGGLAGSIQWHQATWCLGIPPSSSYDLIGGVVGTAMAAVGSSAVKTEGLVAEVIGSTVLSPVWHGRGQALHASGRVVQRSARPLRCGAGRSPRCRRWEEPDRATMPV</sequence>
<keyword evidence="2" id="KW-0813">Transport</keyword>
<organism evidence="6 7">
    <name type="scientific">Streptomyces sanyensis</name>
    <dbReference type="NCBI Taxonomy" id="568869"/>
    <lineage>
        <taxon>Bacteria</taxon>
        <taxon>Bacillati</taxon>
        <taxon>Actinomycetota</taxon>
        <taxon>Actinomycetes</taxon>
        <taxon>Kitasatosporales</taxon>
        <taxon>Streptomycetaceae</taxon>
        <taxon>Streptomyces</taxon>
    </lineage>
</organism>
<protein>
    <submittedName>
        <fullName evidence="6">Uncharacterized protein</fullName>
    </submittedName>
</protein>
<evidence type="ECO:0000256" key="5">
    <source>
        <dbReference type="ARBA" id="ARBA00023136"/>
    </source>
</evidence>
<evidence type="ECO:0000256" key="2">
    <source>
        <dbReference type="ARBA" id="ARBA00022448"/>
    </source>
</evidence>
<accession>A0ABP9BI64</accession>
<dbReference type="EMBL" id="BAABJV010000026">
    <property type="protein sequence ID" value="GAA4795778.1"/>
    <property type="molecule type" value="Genomic_DNA"/>
</dbReference>
<evidence type="ECO:0000256" key="3">
    <source>
        <dbReference type="ARBA" id="ARBA00022692"/>
    </source>
</evidence>
<keyword evidence="5" id="KW-0472">Membrane</keyword>
<proteinExistence type="predicted"/>
<evidence type="ECO:0000313" key="7">
    <source>
        <dbReference type="Proteomes" id="UP001501147"/>
    </source>
</evidence>
<comment type="subcellular location">
    <subcellularLocation>
        <location evidence="1">Membrane</location>
        <topology evidence="1">Multi-pass membrane protein</topology>
    </subcellularLocation>
</comment>
<keyword evidence="7" id="KW-1185">Reference proteome</keyword>
<gene>
    <name evidence="6" type="ORF">GCM10023329_55590</name>
</gene>
<name>A0ABP9BI64_9ACTN</name>
<evidence type="ECO:0000313" key="6">
    <source>
        <dbReference type="EMBL" id="GAA4795778.1"/>
    </source>
</evidence>
<evidence type="ECO:0000256" key="4">
    <source>
        <dbReference type="ARBA" id="ARBA00022989"/>
    </source>
</evidence>
<keyword evidence="3" id="KW-0812">Transmembrane</keyword>